<accession>A0A1M5MY30</accession>
<reference evidence="3" key="1">
    <citation type="submission" date="2016-11" db="EMBL/GenBank/DDBJ databases">
        <authorList>
            <person name="Varghese N."/>
            <person name="Submissions S."/>
        </authorList>
    </citation>
    <scope>NUCLEOTIDE SEQUENCE [LARGE SCALE GENOMIC DNA]</scope>
    <source>
        <strain evidence="3">DSM 17659</strain>
    </source>
</reference>
<gene>
    <name evidence="2" type="ORF">SAMN05444372_11086</name>
</gene>
<evidence type="ECO:0000256" key="1">
    <source>
        <dbReference type="SAM" id="Coils"/>
    </source>
</evidence>
<evidence type="ECO:0000313" key="2">
    <source>
        <dbReference type="EMBL" id="SHG82246.1"/>
    </source>
</evidence>
<dbReference type="OrthoDB" id="1490774at2"/>
<protein>
    <recommendedName>
        <fullName evidence="4">Competence protein CoiA-like family protein</fullName>
    </recommendedName>
</protein>
<dbReference type="RefSeq" id="WP_073020545.1">
    <property type="nucleotide sequence ID" value="NZ_FQWF01000010.1"/>
</dbReference>
<dbReference type="Proteomes" id="UP000184020">
    <property type="component" value="Unassembled WGS sequence"/>
</dbReference>
<dbReference type="STRING" id="229205.SAMN05444372_11086"/>
<feature type="coiled-coil region" evidence="1">
    <location>
        <begin position="317"/>
        <end position="344"/>
    </location>
</feature>
<keyword evidence="1" id="KW-0175">Coiled coil</keyword>
<name>A0A1M5MY30_9FLAO</name>
<keyword evidence="3" id="KW-1185">Reference proteome</keyword>
<dbReference type="EMBL" id="FQWF01000010">
    <property type="protein sequence ID" value="SHG82246.1"/>
    <property type="molecule type" value="Genomic_DNA"/>
</dbReference>
<proteinExistence type="predicted"/>
<organism evidence="2 3">
    <name type="scientific">Flavobacterium micromati</name>
    <dbReference type="NCBI Taxonomy" id="229205"/>
    <lineage>
        <taxon>Bacteria</taxon>
        <taxon>Pseudomonadati</taxon>
        <taxon>Bacteroidota</taxon>
        <taxon>Flavobacteriia</taxon>
        <taxon>Flavobacteriales</taxon>
        <taxon>Flavobacteriaceae</taxon>
        <taxon>Flavobacterium</taxon>
    </lineage>
</organism>
<dbReference type="AlphaFoldDB" id="A0A1M5MY30"/>
<evidence type="ECO:0008006" key="4">
    <source>
        <dbReference type="Google" id="ProtNLM"/>
    </source>
</evidence>
<feature type="coiled-coil region" evidence="1">
    <location>
        <begin position="405"/>
        <end position="432"/>
    </location>
</feature>
<evidence type="ECO:0000313" key="3">
    <source>
        <dbReference type="Proteomes" id="UP000184020"/>
    </source>
</evidence>
<sequence length="531" mass="62831">METKSIKYSEKDNDWAKNVEGTEIHISQAKSGAMGYYCMGCDKEMQAVKRKNNNYKSYFRHHTKDVDTSKIECVHASKEYREKLAYFYFLRTKKITVPDVYKYPPKGVEGQPNLLTKKETIIAHRVDREVTFFEDESGKIHSGKNSNVDNRFLWIRPDAVFYDKDDKPVLFIEFVVTHKPDTDKLNKLQRLGINTVQIIIPKLSEEEIEREISKASKVKWTYNEIESNTEYIRIHSGNSEGIPQIDEEQRKLFEESFTCRAAQIKNVLRSVNRCLESQSYRRVEQLFEQEIQRTEEATREHRSRLDDLQAGIEAEIYGELESQRQRIAERRIKLQDNYSNLEDRYFKRREEITTEQRSTDGEIELRFNIGTTEEDIRSEFGSKEAEIDYQQNVVSKQEGYLENDIREESRFANNFERKQDELREEFGELEKIERIKFEGVKKGFEPEIESCRELKTSVEDEIRSVFEGRYKQVVERLNNRDVQAGDELSENIKTILELRGIFDCYEPIQKAGEGYRERLSIIKNGTWKEWN</sequence>